<name>A0AAV6VGU9_9ARAC</name>
<evidence type="ECO:0000256" key="1">
    <source>
        <dbReference type="SAM" id="SignalP"/>
    </source>
</evidence>
<evidence type="ECO:0000313" key="2">
    <source>
        <dbReference type="EMBL" id="KAG8194941.1"/>
    </source>
</evidence>
<protein>
    <submittedName>
        <fullName evidence="2">Uncharacterized protein</fullName>
    </submittedName>
</protein>
<keyword evidence="3" id="KW-1185">Reference proteome</keyword>
<dbReference type="EMBL" id="JAFNEN010000096">
    <property type="protein sequence ID" value="KAG8194941.1"/>
    <property type="molecule type" value="Genomic_DNA"/>
</dbReference>
<accession>A0AAV6VGU9</accession>
<keyword evidence="1" id="KW-0732">Signal</keyword>
<sequence length="84" mass="9160">MKPALLFCFWVVSTTNLSISRAIPATLEVEAGTSQAAVETTLSPEDQAYGEERNKYFAELARQDAEIEAARRGGRRGETGVGRL</sequence>
<dbReference type="AlphaFoldDB" id="A0AAV6VGU9"/>
<comment type="caution">
    <text evidence="2">The sequence shown here is derived from an EMBL/GenBank/DDBJ whole genome shotgun (WGS) entry which is preliminary data.</text>
</comment>
<dbReference type="Proteomes" id="UP000827092">
    <property type="component" value="Unassembled WGS sequence"/>
</dbReference>
<proteinExistence type="predicted"/>
<evidence type="ECO:0000313" key="3">
    <source>
        <dbReference type="Proteomes" id="UP000827092"/>
    </source>
</evidence>
<feature type="signal peptide" evidence="1">
    <location>
        <begin position="1"/>
        <end position="22"/>
    </location>
</feature>
<organism evidence="2 3">
    <name type="scientific">Oedothorax gibbosus</name>
    <dbReference type="NCBI Taxonomy" id="931172"/>
    <lineage>
        <taxon>Eukaryota</taxon>
        <taxon>Metazoa</taxon>
        <taxon>Ecdysozoa</taxon>
        <taxon>Arthropoda</taxon>
        <taxon>Chelicerata</taxon>
        <taxon>Arachnida</taxon>
        <taxon>Araneae</taxon>
        <taxon>Araneomorphae</taxon>
        <taxon>Entelegynae</taxon>
        <taxon>Araneoidea</taxon>
        <taxon>Linyphiidae</taxon>
        <taxon>Erigoninae</taxon>
        <taxon>Oedothorax</taxon>
    </lineage>
</organism>
<reference evidence="2 3" key="1">
    <citation type="journal article" date="2022" name="Nat. Ecol. Evol.">
        <title>A masculinizing supergene underlies an exaggerated male reproductive morph in a spider.</title>
        <authorList>
            <person name="Hendrickx F."/>
            <person name="De Corte Z."/>
            <person name="Sonet G."/>
            <person name="Van Belleghem S.M."/>
            <person name="Kostlbacher S."/>
            <person name="Vangestel C."/>
        </authorList>
    </citation>
    <scope>NUCLEOTIDE SEQUENCE [LARGE SCALE GENOMIC DNA]</scope>
    <source>
        <strain evidence="2">W744_W776</strain>
    </source>
</reference>
<feature type="chain" id="PRO_5043798362" evidence="1">
    <location>
        <begin position="23"/>
        <end position="84"/>
    </location>
</feature>
<gene>
    <name evidence="2" type="ORF">JTE90_021402</name>
</gene>